<keyword evidence="1" id="KW-1133">Transmembrane helix</keyword>
<organism evidence="2 3">
    <name type="scientific">Brevundimonas intermedia</name>
    <dbReference type="NCBI Taxonomy" id="74315"/>
    <lineage>
        <taxon>Bacteria</taxon>
        <taxon>Pseudomonadati</taxon>
        <taxon>Pseudomonadota</taxon>
        <taxon>Alphaproteobacteria</taxon>
        <taxon>Caulobacterales</taxon>
        <taxon>Caulobacteraceae</taxon>
        <taxon>Brevundimonas</taxon>
    </lineage>
</organism>
<accession>A0ABQ5TB40</accession>
<evidence type="ECO:0000256" key="1">
    <source>
        <dbReference type="SAM" id="Phobius"/>
    </source>
</evidence>
<keyword evidence="1" id="KW-0472">Membrane</keyword>
<evidence type="ECO:0008006" key="4">
    <source>
        <dbReference type="Google" id="ProtNLM"/>
    </source>
</evidence>
<feature type="transmembrane region" description="Helical" evidence="1">
    <location>
        <begin position="43"/>
        <end position="64"/>
    </location>
</feature>
<reference evidence="2" key="2">
    <citation type="submission" date="2023-01" db="EMBL/GenBank/DDBJ databases">
        <authorList>
            <person name="Sun Q."/>
            <person name="Evtushenko L."/>
        </authorList>
    </citation>
    <scope>NUCLEOTIDE SEQUENCE</scope>
    <source>
        <strain evidence="2">VKM B-1499</strain>
    </source>
</reference>
<dbReference type="RefSeq" id="WP_271165812.1">
    <property type="nucleotide sequence ID" value="NZ_BSFD01000010.1"/>
</dbReference>
<evidence type="ECO:0000313" key="2">
    <source>
        <dbReference type="EMBL" id="GLK49622.1"/>
    </source>
</evidence>
<proteinExistence type="predicted"/>
<dbReference type="EMBL" id="BSFD01000010">
    <property type="protein sequence ID" value="GLK49622.1"/>
    <property type="molecule type" value="Genomic_DNA"/>
</dbReference>
<reference evidence="2" key="1">
    <citation type="journal article" date="2014" name="Int. J. Syst. Evol. Microbiol.">
        <title>Complete genome of a new Firmicutes species belonging to the dominant human colonic microbiota ('Ruminococcus bicirculans') reveals two chromosomes and a selective capacity to utilize plant glucans.</title>
        <authorList>
            <consortium name="NISC Comparative Sequencing Program"/>
            <person name="Wegmann U."/>
            <person name="Louis P."/>
            <person name="Goesmann A."/>
            <person name="Henrissat B."/>
            <person name="Duncan S.H."/>
            <person name="Flint H.J."/>
        </authorList>
    </citation>
    <scope>NUCLEOTIDE SEQUENCE</scope>
    <source>
        <strain evidence="2">VKM B-1499</strain>
    </source>
</reference>
<gene>
    <name evidence="2" type="ORF">GCM10017620_25950</name>
</gene>
<protein>
    <recommendedName>
        <fullName evidence="4">DUF4175 family protein</fullName>
    </recommendedName>
</protein>
<dbReference type="Proteomes" id="UP001143509">
    <property type="component" value="Unassembled WGS sequence"/>
</dbReference>
<evidence type="ECO:0000313" key="3">
    <source>
        <dbReference type="Proteomes" id="UP001143509"/>
    </source>
</evidence>
<name>A0ABQ5TB40_9CAUL</name>
<keyword evidence="3" id="KW-1185">Reference proteome</keyword>
<sequence length="92" mass="10383">MTQNPQDPLPEGQWLFRRIFTWSLTVVLLGLLGWIIWRMPADGLQLVALWLIGLIALVVTYYLLAPSAAELARIFAEIRGRFPFARSSGDPS</sequence>
<feature type="transmembrane region" description="Helical" evidence="1">
    <location>
        <begin position="19"/>
        <end position="37"/>
    </location>
</feature>
<comment type="caution">
    <text evidence="2">The sequence shown here is derived from an EMBL/GenBank/DDBJ whole genome shotgun (WGS) entry which is preliminary data.</text>
</comment>
<keyword evidence="1" id="KW-0812">Transmembrane</keyword>